<dbReference type="EMBL" id="VXIV02003277">
    <property type="protein sequence ID" value="KAF6018774.1"/>
    <property type="molecule type" value="Genomic_DNA"/>
</dbReference>
<sequence>MNKGSIFDIHEAFKLTACGVSSAQSTWPRVSTSNTGLTCVIHNDEKSESVESMHSSSSRQDSKATRVTIITDEGKIISRSKTVAESAKIHPTKPIIALKAHNVFQVYNFESKNLLNELDMVHDVSFWKWTNEDTIILVTEASVFQWTVFTERSEAEFICHRLPRLNCTEVVNCAIDDNHRWYTVTGLLDHGKDSVIEGVTQVYSAEYGVAQCIEAHAVTFVTHRFADSIHESVVLCAASRQLHSPHLTGKVHCIEFASAAYSQTIPRLASSDLKFSPQQDGSQSIDSDNGQKVSSNHGIDFPVSIQADASHCVLYIITKFGTLYIAELESALVLSQTQICFDITFCSSLNSLSTLTVVNKAGQVLNISIDWLYLIKYVTTVLNRPDLAQRLQNSRGMENVNLLLDG</sequence>
<dbReference type="Proteomes" id="UP000593567">
    <property type="component" value="Unassembled WGS sequence"/>
</dbReference>
<dbReference type="GO" id="GO:0030130">
    <property type="term" value="C:clathrin coat of trans-Golgi network vesicle"/>
    <property type="evidence" value="ECO:0007669"/>
    <property type="project" value="InterPro"/>
</dbReference>
<gene>
    <name evidence="1" type="ORF">EB796_022919</name>
</gene>
<evidence type="ECO:0000313" key="2">
    <source>
        <dbReference type="Proteomes" id="UP000593567"/>
    </source>
</evidence>
<dbReference type="Gene3D" id="2.130.10.110">
    <property type="entry name" value="Clathrin heavy-chain terminal domain"/>
    <property type="match status" value="1"/>
</dbReference>
<dbReference type="GO" id="GO:0006886">
    <property type="term" value="P:intracellular protein transport"/>
    <property type="evidence" value="ECO:0007669"/>
    <property type="project" value="InterPro"/>
</dbReference>
<keyword evidence="2" id="KW-1185">Reference proteome</keyword>
<accession>A0A7J7IZE8</accession>
<dbReference type="PANTHER" id="PTHR10292:SF1">
    <property type="entry name" value="CLATHRIN HEAVY CHAIN"/>
    <property type="match status" value="1"/>
</dbReference>
<dbReference type="GO" id="GO:0006898">
    <property type="term" value="P:receptor-mediated endocytosis"/>
    <property type="evidence" value="ECO:0007669"/>
    <property type="project" value="TreeGrafter"/>
</dbReference>
<dbReference type="GO" id="GO:0032051">
    <property type="term" value="F:clathrin light chain binding"/>
    <property type="evidence" value="ECO:0007669"/>
    <property type="project" value="TreeGrafter"/>
</dbReference>
<proteinExistence type="predicted"/>
<dbReference type="SUPFAM" id="SSF50989">
    <property type="entry name" value="Clathrin heavy-chain terminal domain"/>
    <property type="match status" value="1"/>
</dbReference>
<dbReference type="GO" id="GO:0071439">
    <property type="term" value="C:clathrin complex"/>
    <property type="evidence" value="ECO:0007669"/>
    <property type="project" value="TreeGrafter"/>
</dbReference>
<reference evidence="1" key="1">
    <citation type="submission" date="2020-06" db="EMBL/GenBank/DDBJ databases">
        <title>Draft genome of Bugula neritina, a colonial animal packing powerful symbionts and potential medicines.</title>
        <authorList>
            <person name="Rayko M."/>
        </authorList>
    </citation>
    <scope>NUCLEOTIDE SEQUENCE [LARGE SCALE GENOMIC DNA]</scope>
    <source>
        <strain evidence="1">Kwan_BN1</strain>
    </source>
</reference>
<name>A0A7J7IZE8_BUGNE</name>
<comment type="caution">
    <text evidence="1">The sequence shown here is derived from an EMBL/GenBank/DDBJ whole genome shotgun (WGS) entry which is preliminary data.</text>
</comment>
<dbReference type="GO" id="GO:0005198">
    <property type="term" value="F:structural molecule activity"/>
    <property type="evidence" value="ECO:0007669"/>
    <property type="project" value="InterPro"/>
</dbReference>
<dbReference type="OrthoDB" id="2113814at2759"/>
<dbReference type="InterPro" id="IPR016025">
    <property type="entry name" value="Clathrin_H-chain_N"/>
</dbReference>
<protein>
    <submittedName>
        <fullName evidence="1">Uncharacterized protein</fullName>
    </submittedName>
</protein>
<dbReference type="GO" id="GO:0030132">
    <property type="term" value="C:clathrin coat of coated pit"/>
    <property type="evidence" value="ECO:0007669"/>
    <property type="project" value="InterPro"/>
</dbReference>
<dbReference type="AlphaFoldDB" id="A0A7J7IZE8"/>
<dbReference type="PANTHER" id="PTHR10292">
    <property type="entry name" value="CLATHRIN HEAVY CHAIN RELATED"/>
    <property type="match status" value="1"/>
</dbReference>
<evidence type="ECO:0000313" key="1">
    <source>
        <dbReference type="EMBL" id="KAF6018774.1"/>
    </source>
</evidence>
<organism evidence="1 2">
    <name type="scientific">Bugula neritina</name>
    <name type="common">Brown bryozoan</name>
    <name type="synonym">Sertularia neritina</name>
    <dbReference type="NCBI Taxonomy" id="10212"/>
    <lineage>
        <taxon>Eukaryota</taxon>
        <taxon>Metazoa</taxon>
        <taxon>Spiralia</taxon>
        <taxon>Lophotrochozoa</taxon>
        <taxon>Bryozoa</taxon>
        <taxon>Gymnolaemata</taxon>
        <taxon>Cheilostomatida</taxon>
        <taxon>Flustrina</taxon>
        <taxon>Buguloidea</taxon>
        <taxon>Bugulidae</taxon>
        <taxon>Bugula</taxon>
    </lineage>
</organism>